<feature type="compositionally biased region" description="Basic and acidic residues" evidence="1">
    <location>
        <begin position="421"/>
        <end position="434"/>
    </location>
</feature>
<organism evidence="2 3">
    <name type="scientific">Torulaspora globosa</name>
    <dbReference type="NCBI Taxonomy" id="48254"/>
    <lineage>
        <taxon>Eukaryota</taxon>
        <taxon>Fungi</taxon>
        <taxon>Dikarya</taxon>
        <taxon>Ascomycota</taxon>
        <taxon>Saccharomycotina</taxon>
        <taxon>Saccharomycetes</taxon>
        <taxon>Saccharomycetales</taxon>
        <taxon>Saccharomycetaceae</taxon>
        <taxon>Torulaspora</taxon>
    </lineage>
</organism>
<feature type="region of interest" description="Disordered" evidence="1">
    <location>
        <begin position="325"/>
        <end position="390"/>
    </location>
</feature>
<feature type="region of interest" description="Disordered" evidence="1">
    <location>
        <begin position="100"/>
        <end position="125"/>
    </location>
</feature>
<accession>A0A7H9HMX5</accession>
<protein>
    <submittedName>
        <fullName evidence="2">Uncharacterized protein</fullName>
    </submittedName>
</protein>
<dbReference type="OrthoDB" id="4069534at2759"/>
<keyword evidence="3" id="KW-1185">Reference proteome</keyword>
<feature type="region of interest" description="Disordered" evidence="1">
    <location>
        <begin position="402"/>
        <end position="563"/>
    </location>
</feature>
<dbReference type="AlphaFoldDB" id="A0A7H9HMX5"/>
<feature type="region of interest" description="Disordered" evidence="1">
    <location>
        <begin position="147"/>
        <end position="259"/>
    </location>
</feature>
<sequence>MSGEMTGVCPARGWETESFLKRVEEYDLQRRSGSKLKPPLKQKPERLRGSLDEESLERARRLLEGESLGKLGRMWDDGGTFDGSSSELAYKSAYNYEKSFSPPRKDHSLAELGLEPSSLGSGRSGRTFVVSEEDFLLLQRLKSSKQSDIAVLDREPIKKHYPSRGRPRTPSRPALRDKLQISDDEAEGPSLPARKYREKIENSPPLKETRNAATPVPPPKRNVAPPPVPPKYRGTIGNKDSPKTQQHQSMDSVKSSTFVDSLERNKLTVISQVSSFSKRERSPIPRIDFVDSVHLSPKLENVPQPTPSKVNLPVFESDSFINSALKTTGSSPTRSVNKTQSKPSLPKKPIKLQNIGDKKVEDRHDNGEIKNAKLKAVPKPKPKVPIKKDTLVIPKLRPVAVQTKNSTDSELAQSTSPKALKKVEVSNIKKRESAPPEALIKMNQLNRSTSPNRPQSKHNETTTEALVKLGRLRKLKDAPPVPKRNISLPEALKKAEMLRNTPKLSPEQHFKNELNSVLKTPRSEATQTPPSSHKDSGNSTKSLNHPNKTRTRGPKRKLPTKVS</sequence>
<feature type="compositionally biased region" description="Basic residues" evidence="1">
    <location>
        <begin position="159"/>
        <end position="169"/>
    </location>
</feature>
<dbReference type="EMBL" id="CP059267">
    <property type="protein sequence ID" value="QLQ78626.1"/>
    <property type="molecule type" value="Genomic_DNA"/>
</dbReference>
<feature type="compositionally biased region" description="Pro residues" evidence="1">
    <location>
        <begin position="215"/>
        <end position="230"/>
    </location>
</feature>
<reference evidence="2 3" key="1">
    <citation type="submission" date="2020-06" db="EMBL/GenBank/DDBJ databases">
        <title>The yeast mating-type switching endonuclease HO is a domesticated member of an unorthodox homing genetic element family.</title>
        <authorList>
            <person name="Coughlan A.Y."/>
            <person name="Lombardi L."/>
            <person name="Braun-Galleani S."/>
            <person name="Martos A.R."/>
            <person name="Galeote V."/>
            <person name="Bigey F."/>
            <person name="Dequin S."/>
            <person name="Byrne K.P."/>
            <person name="Wolfe K.H."/>
        </authorList>
    </citation>
    <scope>NUCLEOTIDE SEQUENCE [LARGE SCALE GENOMIC DNA]</scope>
    <source>
        <strain evidence="2 3">CBS2947</strain>
    </source>
</reference>
<feature type="compositionally biased region" description="Polar residues" evidence="1">
    <location>
        <begin position="513"/>
        <end position="546"/>
    </location>
</feature>
<feature type="compositionally biased region" description="Polar residues" evidence="1">
    <location>
        <begin position="243"/>
        <end position="259"/>
    </location>
</feature>
<proteinExistence type="predicted"/>
<feature type="region of interest" description="Disordered" evidence="1">
    <location>
        <begin position="29"/>
        <end position="55"/>
    </location>
</feature>
<feature type="compositionally biased region" description="Basic and acidic residues" evidence="1">
    <location>
        <begin position="42"/>
        <end position="55"/>
    </location>
</feature>
<feature type="compositionally biased region" description="Polar residues" evidence="1">
    <location>
        <begin position="402"/>
        <end position="417"/>
    </location>
</feature>
<dbReference type="Proteomes" id="UP000510647">
    <property type="component" value="Chromosome 1"/>
</dbReference>
<feature type="compositionally biased region" description="Basic residues" evidence="1">
    <location>
        <begin position="547"/>
        <end position="563"/>
    </location>
</feature>
<evidence type="ECO:0000256" key="1">
    <source>
        <dbReference type="SAM" id="MobiDB-lite"/>
    </source>
</evidence>
<feature type="compositionally biased region" description="Basic residues" evidence="1">
    <location>
        <begin position="372"/>
        <end position="385"/>
    </location>
</feature>
<name>A0A7H9HMX5_9SACH</name>
<evidence type="ECO:0000313" key="3">
    <source>
        <dbReference type="Proteomes" id="UP000510647"/>
    </source>
</evidence>
<evidence type="ECO:0000313" key="2">
    <source>
        <dbReference type="EMBL" id="QLQ78626.1"/>
    </source>
</evidence>
<feature type="compositionally biased region" description="Polar residues" evidence="1">
    <location>
        <begin position="443"/>
        <end position="454"/>
    </location>
</feature>
<feature type="compositionally biased region" description="Basic and acidic residues" evidence="1">
    <location>
        <begin position="356"/>
        <end position="371"/>
    </location>
</feature>
<feature type="compositionally biased region" description="Polar residues" evidence="1">
    <location>
        <begin position="325"/>
        <end position="340"/>
    </location>
</feature>
<gene>
    <name evidence="2" type="ORF">HG537_0A08740</name>
</gene>